<evidence type="ECO:0000256" key="5">
    <source>
        <dbReference type="ARBA" id="ARBA00022989"/>
    </source>
</evidence>
<keyword evidence="13" id="KW-1185">Reference proteome</keyword>
<evidence type="ECO:0000256" key="6">
    <source>
        <dbReference type="ARBA" id="ARBA00023098"/>
    </source>
</evidence>
<keyword evidence="3" id="KW-0808">Transferase</keyword>
<feature type="compositionally biased region" description="Basic and acidic residues" evidence="9">
    <location>
        <begin position="102"/>
        <end position="112"/>
    </location>
</feature>
<feature type="transmembrane region" description="Helical" evidence="10">
    <location>
        <begin position="300"/>
        <end position="320"/>
    </location>
</feature>
<dbReference type="GO" id="GO:0016020">
    <property type="term" value="C:membrane"/>
    <property type="evidence" value="ECO:0007669"/>
    <property type="project" value="UniProtKB-SubCell"/>
</dbReference>
<evidence type="ECO:0000313" key="13">
    <source>
        <dbReference type="Proteomes" id="UP000008311"/>
    </source>
</evidence>
<dbReference type="eggNOG" id="ENOG502QSCR">
    <property type="taxonomic scope" value="Eukaryota"/>
</dbReference>
<keyword evidence="8 12" id="KW-0012">Acyltransferase</keyword>
<evidence type="ECO:0000256" key="9">
    <source>
        <dbReference type="SAM" id="MobiDB-lite"/>
    </source>
</evidence>
<reference evidence="13" key="1">
    <citation type="journal article" date="2010" name="Nat. Biotechnol.">
        <title>Draft genome sequence of the oilseed species Ricinus communis.</title>
        <authorList>
            <person name="Chan A.P."/>
            <person name="Crabtree J."/>
            <person name="Zhao Q."/>
            <person name="Lorenzi H."/>
            <person name="Orvis J."/>
            <person name="Puiu D."/>
            <person name="Melake-Berhan A."/>
            <person name="Jones K.M."/>
            <person name="Redman J."/>
            <person name="Chen G."/>
            <person name="Cahoon E.B."/>
            <person name="Gedil M."/>
            <person name="Stanke M."/>
            <person name="Haas B.J."/>
            <person name="Wortman J.R."/>
            <person name="Fraser-Liggett C.M."/>
            <person name="Ravel J."/>
            <person name="Rabinowicz P.D."/>
        </authorList>
    </citation>
    <scope>NUCLEOTIDE SEQUENCE [LARGE SCALE GENOMIC DNA]</scope>
    <source>
        <strain evidence="13">cv. Hale</strain>
    </source>
</reference>
<dbReference type="STRING" id="3988.B9T2F1"/>
<organism evidence="12 13">
    <name type="scientific">Ricinus communis</name>
    <name type="common">Castor bean</name>
    <dbReference type="NCBI Taxonomy" id="3988"/>
    <lineage>
        <taxon>Eukaryota</taxon>
        <taxon>Viridiplantae</taxon>
        <taxon>Streptophyta</taxon>
        <taxon>Embryophyta</taxon>
        <taxon>Tracheophyta</taxon>
        <taxon>Spermatophyta</taxon>
        <taxon>Magnoliopsida</taxon>
        <taxon>eudicotyledons</taxon>
        <taxon>Gunneridae</taxon>
        <taxon>Pentapetalae</taxon>
        <taxon>rosids</taxon>
        <taxon>fabids</taxon>
        <taxon>Malpighiales</taxon>
        <taxon>Euphorbiaceae</taxon>
        <taxon>Acalyphoideae</taxon>
        <taxon>Acalypheae</taxon>
        <taxon>Ricinus</taxon>
    </lineage>
</organism>
<evidence type="ECO:0000313" key="12">
    <source>
        <dbReference type="EMBL" id="EEF29961.1"/>
    </source>
</evidence>
<evidence type="ECO:0000256" key="3">
    <source>
        <dbReference type="ARBA" id="ARBA00022679"/>
    </source>
</evidence>
<proteinExistence type="inferred from homology"/>
<evidence type="ECO:0000256" key="2">
    <source>
        <dbReference type="ARBA" id="ARBA00007282"/>
    </source>
</evidence>
<evidence type="ECO:0000256" key="1">
    <source>
        <dbReference type="ARBA" id="ARBA00004141"/>
    </source>
</evidence>
<evidence type="ECO:0000256" key="10">
    <source>
        <dbReference type="SAM" id="Phobius"/>
    </source>
</evidence>
<dbReference type="InParanoid" id="B9T2F1"/>
<dbReference type="PANTHER" id="PTHR31595:SF46">
    <property type="entry name" value="ACYL-COA--STEROL O-ACYLTRANSFERASE 1"/>
    <property type="match status" value="1"/>
</dbReference>
<evidence type="ECO:0000256" key="4">
    <source>
        <dbReference type="ARBA" id="ARBA00022692"/>
    </source>
</evidence>
<feature type="transmembrane region" description="Helical" evidence="10">
    <location>
        <begin position="238"/>
        <end position="262"/>
    </location>
</feature>
<dbReference type="InterPro" id="IPR032805">
    <property type="entry name" value="Wax_synthase_dom"/>
</dbReference>
<dbReference type="Pfam" id="PF13813">
    <property type="entry name" value="MBOAT_2"/>
    <property type="match status" value="1"/>
</dbReference>
<dbReference type="Proteomes" id="UP000008311">
    <property type="component" value="Unassembled WGS sequence"/>
</dbReference>
<keyword evidence="7 10" id="KW-0472">Membrane</keyword>
<keyword evidence="6" id="KW-0443">Lipid metabolism</keyword>
<feature type="transmembrane region" description="Helical" evidence="10">
    <location>
        <begin position="56"/>
        <end position="74"/>
    </location>
</feature>
<accession>B9T2F1</accession>
<feature type="transmembrane region" description="Helical" evidence="10">
    <location>
        <begin position="159"/>
        <end position="185"/>
    </location>
</feature>
<dbReference type="InterPro" id="IPR044851">
    <property type="entry name" value="Wax_synthase"/>
</dbReference>
<dbReference type="FunCoup" id="B9T2F1">
    <property type="interactions" value="1"/>
</dbReference>
<feature type="domain" description="Wax synthase" evidence="11">
    <location>
        <begin position="190"/>
        <end position="277"/>
    </location>
</feature>
<dbReference type="GO" id="GO:0006629">
    <property type="term" value="P:lipid metabolic process"/>
    <property type="evidence" value="ECO:0007669"/>
    <property type="project" value="UniProtKB-KW"/>
</dbReference>
<dbReference type="EMBL" id="EQ974378">
    <property type="protein sequence ID" value="EEF29961.1"/>
    <property type="molecule type" value="Genomic_DNA"/>
</dbReference>
<comment type="subcellular location">
    <subcellularLocation>
        <location evidence="1">Membrane</location>
        <topology evidence="1">Multi-pass membrane protein</topology>
    </subcellularLocation>
</comment>
<keyword evidence="4 10" id="KW-0812">Transmembrane</keyword>
<feature type="region of interest" description="Disordered" evidence="9">
    <location>
        <begin position="98"/>
        <end position="128"/>
    </location>
</feature>
<evidence type="ECO:0000256" key="7">
    <source>
        <dbReference type="ARBA" id="ARBA00023136"/>
    </source>
</evidence>
<keyword evidence="5 10" id="KW-1133">Transmembrane helix</keyword>
<name>B9T2F1_RICCO</name>
<gene>
    <name evidence="12" type="ORF">RCOM_0834670</name>
</gene>
<dbReference type="AlphaFoldDB" id="B9T2F1"/>
<protein>
    <submittedName>
        <fullName evidence="12">Acyltransferase, putative</fullName>
    </submittedName>
</protein>
<feature type="region of interest" description="Disordered" evidence="9">
    <location>
        <begin position="26"/>
        <end position="49"/>
    </location>
</feature>
<sequence>MALAKKNVANVRTALEIMIKKAKAGIDHSGSQRDQITRKRSRNQQKRTMEGEMYNFTKALFSILLSLTYCYAIGKIIPKVSGFLLVACLPIKIQQSPPQYSHLDDQTKEKPHLNGQDKQNPVPKKGHKSSLNYAIKCLLIAIFFRVYDYNELMHPKVILLLYSLHIYFAIELTLAMVAALARAILGLELEPQFNEPYLSTSLQDFWGRRWNIMVTSILRPTVYGPLLKTCSPIIGRKWAPVPAIMGTFTVSAIMHELIFYYLGRVNPTWEITRFFVLHGVCLVIEIALKKVVSRRWQLPRLISTPLTIGFVVVTGFWLFVPQILRCRADTKAFQEYSAVSIFLKNMTRAFVFGS</sequence>
<dbReference type="GO" id="GO:0008374">
    <property type="term" value="F:O-acyltransferase activity"/>
    <property type="evidence" value="ECO:0007669"/>
    <property type="project" value="InterPro"/>
</dbReference>
<feature type="transmembrane region" description="Helical" evidence="10">
    <location>
        <begin position="268"/>
        <end position="288"/>
    </location>
</feature>
<evidence type="ECO:0000259" key="11">
    <source>
        <dbReference type="Pfam" id="PF13813"/>
    </source>
</evidence>
<comment type="similarity">
    <text evidence="2">Belongs to the wax synthase family.</text>
</comment>
<evidence type="ECO:0000256" key="8">
    <source>
        <dbReference type="ARBA" id="ARBA00023315"/>
    </source>
</evidence>
<dbReference type="PANTHER" id="PTHR31595">
    <property type="entry name" value="LONG-CHAIN-ALCOHOL O-FATTY-ACYLTRANSFERASE 3-RELATED"/>
    <property type="match status" value="1"/>
</dbReference>
<feature type="transmembrane region" description="Helical" evidence="10">
    <location>
        <begin position="130"/>
        <end position="147"/>
    </location>
</feature>